<gene>
    <name evidence="3" type="ORF">DQX05_24140</name>
</gene>
<evidence type="ECO:0000256" key="1">
    <source>
        <dbReference type="SAM" id="Phobius"/>
    </source>
</evidence>
<evidence type="ECO:0000313" key="3">
    <source>
        <dbReference type="EMBL" id="RJG20654.1"/>
    </source>
</evidence>
<feature type="domain" description="LiaF transmembrane" evidence="2">
    <location>
        <begin position="9"/>
        <end position="98"/>
    </location>
</feature>
<name>A0A3A3GB24_PANTH</name>
<dbReference type="Proteomes" id="UP000266177">
    <property type="component" value="Unassembled WGS sequence"/>
</dbReference>
<dbReference type="AlphaFoldDB" id="A0A3A3GB24"/>
<accession>A0A3A3GB24</accession>
<protein>
    <recommendedName>
        <fullName evidence="2">LiaF transmembrane domain-containing protein</fullName>
    </recommendedName>
</protein>
<dbReference type="EMBL" id="QYZD01000032">
    <property type="protein sequence ID" value="RJG20654.1"/>
    <property type="molecule type" value="Genomic_DNA"/>
</dbReference>
<sequence>MQMKKGNSFAIILIALGAFILLSKFGVHLGSWFSYLFPILLIVLGYYGVKAGNSFFGWIFIILGSITLIGKLSWLIGIFIAIGMIVFGISMLNNKRSGHHY</sequence>
<comment type="caution">
    <text evidence="3">The sequence shown here is derived from an EMBL/GenBank/DDBJ whole genome shotgun (WGS) entry which is preliminary data.</text>
</comment>
<keyword evidence="1" id="KW-0812">Transmembrane</keyword>
<dbReference type="InterPro" id="IPR054331">
    <property type="entry name" value="LiaF_TM"/>
</dbReference>
<feature type="transmembrane region" description="Helical" evidence="1">
    <location>
        <begin position="6"/>
        <end position="25"/>
    </location>
</feature>
<reference evidence="3 4" key="1">
    <citation type="submission" date="2018-09" db="EMBL/GenBank/DDBJ databases">
        <title>Paenibacillus SK2017-BO5.</title>
        <authorList>
            <person name="Piskunova J.V."/>
            <person name="Dubiley S.A."/>
            <person name="Severinov K.V."/>
        </authorList>
    </citation>
    <scope>NUCLEOTIDE SEQUENCE [LARGE SCALE GENOMIC DNA]</scope>
    <source>
        <strain evidence="3 4">BO5</strain>
    </source>
</reference>
<keyword evidence="1" id="KW-1133">Transmembrane helix</keyword>
<proteinExistence type="predicted"/>
<evidence type="ECO:0000313" key="4">
    <source>
        <dbReference type="Proteomes" id="UP000266177"/>
    </source>
</evidence>
<dbReference type="RefSeq" id="WP_119795915.1">
    <property type="nucleotide sequence ID" value="NZ_QYZD01000032.1"/>
</dbReference>
<keyword evidence="1" id="KW-0472">Membrane</keyword>
<dbReference type="Pfam" id="PF22570">
    <property type="entry name" value="LiaF-TM"/>
    <property type="match status" value="1"/>
</dbReference>
<organism evidence="3 4">
    <name type="scientific">Paenibacillus thiaminolyticus</name>
    <name type="common">Bacillus thiaminolyticus</name>
    <dbReference type="NCBI Taxonomy" id="49283"/>
    <lineage>
        <taxon>Bacteria</taxon>
        <taxon>Bacillati</taxon>
        <taxon>Bacillota</taxon>
        <taxon>Bacilli</taxon>
        <taxon>Bacillales</taxon>
        <taxon>Paenibacillaceae</taxon>
        <taxon>Paenibacillus</taxon>
    </lineage>
</organism>
<dbReference type="OrthoDB" id="2679996at2"/>
<feature type="transmembrane region" description="Helical" evidence="1">
    <location>
        <begin position="55"/>
        <end position="87"/>
    </location>
</feature>
<evidence type="ECO:0000259" key="2">
    <source>
        <dbReference type="Pfam" id="PF22570"/>
    </source>
</evidence>